<name>A0A225VQT7_9STRA</name>
<dbReference type="AlphaFoldDB" id="A0A225VQT7"/>
<comment type="caution">
    <text evidence="2">The sequence shown here is derived from an EMBL/GenBank/DDBJ whole genome shotgun (WGS) entry which is preliminary data.</text>
</comment>
<dbReference type="EMBL" id="NBNE01003350">
    <property type="protein sequence ID" value="OWZ07911.1"/>
    <property type="molecule type" value="Genomic_DNA"/>
</dbReference>
<reference evidence="3" key="1">
    <citation type="submission" date="2017-03" db="EMBL/GenBank/DDBJ databases">
        <title>Phytopthora megakarya and P. palmivora, two closely related causual agents of cacao black pod achieved similar genome size and gene model numbers by different mechanisms.</title>
        <authorList>
            <person name="Ali S."/>
            <person name="Shao J."/>
            <person name="Larry D.J."/>
            <person name="Kronmiller B."/>
            <person name="Shen D."/>
            <person name="Strem M.D."/>
            <person name="Melnick R.L."/>
            <person name="Guiltinan M.J."/>
            <person name="Tyler B.M."/>
            <person name="Meinhardt L.W."/>
            <person name="Bailey B.A."/>
        </authorList>
    </citation>
    <scope>NUCLEOTIDE SEQUENCE [LARGE SCALE GENOMIC DNA]</scope>
    <source>
        <strain evidence="3">zdho120</strain>
    </source>
</reference>
<proteinExistence type="predicted"/>
<sequence>MVRVPGFESGISTGEVHTNAVLTEAPFSTARYTNQRSLERPSTYRYEADLDQDPDLDEKPHIPLKVATTVIADFDETLISTTDKEMTKSKSNLLTKAMAAARSSKKKKTKPARTKLMVPASESEDVHKPRSTIAKDMNEQAYYRKILCKTLLDGPVLAIIQARQIGDLTGPISKPNTSTDRLNAVKILLDLLQEAGLRKNSIRIALFDMELGAVQSATQDRIDSLKILVGEHVHTPGLIYQPGWYITCRLPRNQIQILPEPRNMCRLVPRDQVSEIMRKQAVSTPDRQEEREISAGGATPTTNSTGYSNRLDEYFQMAMNRFLKEQSLATVLPPPLGAQDMDMKSVGTLDPHAWEYDSDDLGIPSSPCQNFGRVAVATAAIGSGSSSSLIQRVRILAISDLKEFTSKDMDEYRARAWFMVQQGEIGVPARSSNRRGEMPHVRGFDGGTGQELAPILKLDHQDQMGGLTRKLPNPILWSGYVSGMIVLPCPEMILSRRYRWQT</sequence>
<accession>A0A225VQT7</accession>
<dbReference type="Proteomes" id="UP000198211">
    <property type="component" value="Unassembled WGS sequence"/>
</dbReference>
<evidence type="ECO:0000313" key="3">
    <source>
        <dbReference type="Proteomes" id="UP000198211"/>
    </source>
</evidence>
<gene>
    <name evidence="2" type="ORF">PHMEG_00019624</name>
</gene>
<evidence type="ECO:0000256" key="1">
    <source>
        <dbReference type="SAM" id="MobiDB-lite"/>
    </source>
</evidence>
<evidence type="ECO:0000313" key="2">
    <source>
        <dbReference type="EMBL" id="OWZ07911.1"/>
    </source>
</evidence>
<feature type="region of interest" description="Disordered" evidence="1">
    <location>
        <begin position="279"/>
        <end position="307"/>
    </location>
</feature>
<dbReference type="OrthoDB" id="127198at2759"/>
<feature type="compositionally biased region" description="Basic residues" evidence="1">
    <location>
        <begin position="103"/>
        <end position="113"/>
    </location>
</feature>
<feature type="region of interest" description="Disordered" evidence="1">
    <location>
        <begin position="100"/>
        <end position="128"/>
    </location>
</feature>
<protein>
    <submittedName>
        <fullName evidence="2">Uncharacterized protein</fullName>
    </submittedName>
</protein>
<organism evidence="2 3">
    <name type="scientific">Phytophthora megakarya</name>
    <dbReference type="NCBI Taxonomy" id="4795"/>
    <lineage>
        <taxon>Eukaryota</taxon>
        <taxon>Sar</taxon>
        <taxon>Stramenopiles</taxon>
        <taxon>Oomycota</taxon>
        <taxon>Peronosporomycetes</taxon>
        <taxon>Peronosporales</taxon>
        <taxon>Peronosporaceae</taxon>
        <taxon>Phytophthora</taxon>
    </lineage>
</organism>
<keyword evidence="3" id="KW-1185">Reference proteome</keyword>